<dbReference type="GO" id="GO:0050661">
    <property type="term" value="F:NADP binding"/>
    <property type="evidence" value="ECO:0007669"/>
    <property type="project" value="InterPro"/>
</dbReference>
<dbReference type="GO" id="GO:0052851">
    <property type="term" value="F:ferric-chelate reductase (NADPH) activity"/>
    <property type="evidence" value="ECO:0007669"/>
    <property type="project" value="TreeGrafter"/>
</dbReference>
<dbReference type="AlphaFoldDB" id="D7E9Q5"/>
<dbReference type="PANTHER" id="PTHR14239">
    <property type="entry name" value="DUDULIN-RELATED"/>
    <property type="match status" value="1"/>
</dbReference>
<dbReference type="InterPro" id="IPR051267">
    <property type="entry name" value="STEAP_metalloreductase"/>
</dbReference>
<dbReference type="STRING" id="644295.Metev_1474"/>
<dbReference type="Proteomes" id="UP000000391">
    <property type="component" value="Chromosome"/>
</dbReference>
<feature type="region of interest" description="Disordered" evidence="2">
    <location>
        <begin position="1"/>
        <end position="26"/>
    </location>
</feature>
<dbReference type="GeneID" id="9347114"/>
<proteinExistence type="predicted"/>
<dbReference type="GO" id="GO:0008823">
    <property type="term" value="F:cupric reductase (NADH) activity"/>
    <property type="evidence" value="ECO:0007669"/>
    <property type="project" value="TreeGrafter"/>
</dbReference>
<gene>
    <name evidence="4" type="ordered locus">Metev_1474</name>
</gene>
<evidence type="ECO:0000313" key="4">
    <source>
        <dbReference type="EMBL" id="ADI74327.1"/>
    </source>
</evidence>
<dbReference type="KEGG" id="mev:Metev_1474"/>
<dbReference type="HOGENOM" id="CLU_076368_1_1_2"/>
<evidence type="ECO:0000259" key="3">
    <source>
        <dbReference type="Pfam" id="PF03807"/>
    </source>
</evidence>
<dbReference type="EMBL" id="CP002069">
    <property type="protein sequence ID" value="ADI74327.1"/>
    <property type="molecule type" value="Genomic_DNA"/>
</dbReference>
<name>D7E9Q5_METEZ</name>
<feature type="compositionally biased region" description="Polar residues" evidence="2">
    <location>
        <begin position="1"/>
        <end position="10"/>
    </location>
</feature>
<evidence type="ECO:0000256" key="2">
    <source>
        <dbReference type="SAM" id="MobiDB-lite"/>
    </source>
</evidence>
<organism evidence="4 5">
    <name type="scientific">Methanohalobium evestigatum (strain ATCC BAA-1072 / DSM 3721 / NBRC 107634 / OCM 161 / Z-7303)</name>
    <dbReference type="NCBI Taxonomy" id="644295"/>
    <lineage>
        <taxon>Archaea</taxon>
        <taxon>Methanobacteriati</taxon>
        <taxon>Methanobacteriota</taxon>
        <taxon>Stenosarchaea group</taxon>
        <taxon>Methanomicrobia</taxon>
        <taxon>Methanosarcinales</taxon>
        <taxon>Methanosarcinaceae</taxon>
        <taxon>Methanohalobium</taxon>
    </lineage>
</organism>
<keyword evidence="5" id="KW-1185">Reference proteome</keyword>
<reference evidence="4 5" key="1">
    <citation type="submission" date="2010-06" db="EMBL/GenBank/DDBJ databases">
        <title>Complete sequence chromosome of Methanohalobium evestigatum Z-7303.</title>
        <authorList>
            <consortium name="US DOE Joint Genome Institute"/>
            <person name="Lucas S."/>
            <person name="Copeland A."/>
            <person name="Lapidus A."/>
            <person name="Cheng J.-F."/>
            <person name="Bruce D."/>
            <person name="Goodwin L."/>
            <person name="Pitluck S."/>
            <person name="Saunders E."/>
            <person name="Detter J.C."/>
            <person name="Han C."/>
            <person name="Tapia R."/>
            <person name="Land M."/>
            <person name="Hauser L."/>
            <person name="Kyrpides N."/>
            <person name="Mikhailova N."/>
            <person name="Sieprawska-Lupa M."/>
            <person name="Whitman W.B."/>
            <person name="Anderson I."/>
            <person name="Woyke T."/>
        </authorList>
    </citation>
    <scope>NUCLEOTIDE SEQUENCE [LARGE SCALE GENOMIC DNA]</scope>
    <source>
        <strain evidence="5">ATCC BAA-1072 / DSM 3721 / NBRC 107634 / OCM 161 / Z-7303</strain>
    </source>
</reference>
<dbReference type="NCBIfam" id="TIGR01915">
    <property type="entry name" value="npdG"/>
    <property type="match status" value="1"/>
</dbReference>
<dbReference type="InterPro" id="IPR036291">
    <property type="entry name" value="NAD(P)-bd_dom_sf"/>
</dbReference>
<dbReference type="PANTHER" id="PTHR14239:SF0">
    <property type="entry name" value="F420-DEPENDENT NADP REDUCTASE"/>
    <property type="match status" value="1"/>
</dbReference>
<evidence type="ECO:0000256" key="1">
    <source>
        <dbReference type="ARBA" id="ARBA00023002"/>
    </source>
</evidence>
<evidence type="ECO:0000313" key="5">
    <source>
        <dbReference type="Proteomes" id="UP000000391"/>
    </source>
</evidence>
<dbReference type="InterPro" id="IPR010185">
    <property type="entry name" value="NpdG"/>
</dbReference>
<sequence>MHNTNPTNTDLKNRSHSSPSSRRESPATNWMKIAIIGGTGHLGEGLSIRWAQKNEIIIGSRKPEKAVEAAERYLSEMKSIGCDTSKVEIRGMGNKDASNVADLIVLAVPYKHVFKTLEPIYSELENKILVTPIVPMKKVGDHFEYTPPKQGSAALAIQESVPDSTKVVSVYHNIPSCKLKDTSCDLGYDAVICADDDEAKQMIIDLTKEMNCLRPLYGGPLAVSNTVESITPLLLNLAIMNNLKDLGVNFS</sequence>
<dbReference type="GO" id="GO:0016651">
    <property type="term" value="F:oxidoreductase activity, acting on NAD(P)H"/>
    <property type="evidence" value="ECO:0007669"/>
    <property type="project" value="InterPro"/>
</dbReference>
<dbReference type="Pfam" id="PF03807">
    <property type="entry name" value="F420_oxidored"/>
    <property type="match status" value="1"/>
</dbReference>
<feature type="domain" description="Pyrroline-5-carboxylate reductase catalytic N-terminal" evidence="3">
    <location>
        <begin position="32"/>
        <end position="132"/>
    </location>
</feature>
<accession>D7E9Q5</accession>
<dbReference type="GO" id="GO:0005886">
    <property type="term" value="C:plasma membrane"/>
    <property type="evidence" value="ECO:0007669"/>
    <property type="project" value="TreeGrafter"/>
</dbReference>
<dbReference type="GO" id="GO:0015677">
    <property type="term" value="P:copper ion import"/>
    <property type="evidence" value="ECO:0007669"/>
    <property type="project" value="TreeGrafter"/>
</dbReference>
<dbReference type="Gene3D" id="3.40.50.720">
    <property type="entry name" value="NAD(P)-binding Rossmann-like Domain"/>
    <property type="match status" value="1"/>
</dbReference>
<keyword evidence="1" id="KW-0560">Oxidoreductase</keyword>
<dbReference type="SUPFAM" id="SSF51735">
    <property type="entry name" value="NAD(P)-binding Rossmann-fold domains"/>
    <property type="match status" value="1"/>
</dbReference>
<protein>
    <submittedName>
        <fullName evidence="4">NADPH-dependent F420 reductase</fullName>
    </submittedName>
</protein>
<dbReference type="GO" id="GO:0006740">
    <property type="term" value="P:NADPH regeneration"/>
    <property type="evidence" value="ECO:0007669"/>
    <property type="project" value="InterPro"/>
</dbReference>
<dbReference type="RefSeq" id="WP_013194892.1">
    <property type="nucleotide sequence ID" value="NC_014253.1"/>
</dbReference>
<dbReference type="GO" id="GO:0070967">
    <property type="term" value="F:coenzyme F420 binding"/>
    <property type="evidence" value="ECO:0007669"/>
    <property type="project" value="InterPro"/>
</dbReference>
<dbReference type="InterPro" id="IPR028939">
    <property type="entry name" value="P5C_Rdtase_cat_N"/>
</dbReference>